<dbReference type="PANTHER" id="PTHR35303">
    <property type="entry name" value="OS02G0197800 PROTEIN"/>
    <property type="match status" value="1"/>
</dbReference>
<proteinExistence type="predicted"/>
<dbReference type="InterPro" id="IPR038492">
    <property type="entry name" value="GBBH-like_N_sf"/>
</dbReference>
<dbReference type="Proteomes" id="UP001501011">
    <property type="component" value="Unassembled WGS sequence"/>
</dbReference>
<comment type="caution">
    <text evidence="4">The sequence shown here is derived from an EMBL/GenBank/DDBJ whole genome shotgun (WGS) entry which is preliminary data.</text>
</comment>
<feature type="domain" description="Gamma-butyrobetaine hydroxylase-like N-terminal" evidence="3">
    <location>
        <begin position="8"/>
        <end position="90"/>
    </location>
</feature>
<dbReference type="EMBL" id="BAABFV010000001">
    <property type="protein sequence ID" value="GAA4358573.1"/>
    <property type="molecule type" value="Genomic_DNA"/>
</dbReference>
<evidence type="ECO:0000256" key="2">
    <source>
        <dbReference type="ARBA" id="ARBA00023004"/>
    </source>
</evidence>
<dbReference type="RefSeq" id="WP_345291971.1">
    <property type="nucleotide sequence ID" value="NZ_BAABFV010000001.1"/>
</dbReference>
<organism evidence="4 5">
    <name type="scientific">Kangiella marina</name>
    <dbReference type="NCBI Taxonomy" id="1079178"/>
    <lineage>
        <taxon>Bacteria</taxon>
        <taxon>Pseudomonadati</taxon>
        <taxon>Pseudomonadota</taxon>
        <taxon>Gammaproteobacteria</taxon>
        <taxon>Kangiellales</taxon>
        <taxon>Kangiellaceae</taxon>
        <taxon>Kangiella</taxon>
    </lineage>
</organism>
<evidence type="ECO:0000256" key="1">
    <source>
        <dbReference type="ARBA" id="ARBA00022723"/>
    </source>
</evidence>
<reference evidence="5" key="1">
    <citation type="journal article" date="2019" name="Int. J. Syst. Evol. Microbiol.">
        <title>The Global Catalogue of Microorganisms (GCM) 10K type strain sequencing project: providing services to taxonomists for standard genome sequencing and annotation.</title>
        <authorList>
            <consortium name="The Broad Institute Genomics Platform"/>
            <consortium name="The Broad Institute Genome Sequencing Center for Infectious Disease"/>
            <person name="Wu L."/>
            <person name="Ma J."/>
        </authorList>
    </citation>
    <scope>NUCLEOTIDE SEQUENCE [LARGE SCALE GENOMIC DNA]</scope>
    <source>
        <strain evidence="5">JCM 17728</strain>
    </source>
</reference>
<sequence length="136" mass="15182">MSEAPSTIKLHQKSRQLEVCFSGNTYILPYEYLRVFSPSAEVRGHGNQELTLIGGKKNITVTDVEPVGQYAIKLSFDDGHDSGLYTWQTLFELGRDYADNWQTYLKRLAAAGLQRSTDSSVGVFTPDPTTKEDSKS</sequence>
<name>A0ABP8IHE5_9GAMM</name>
<accession>A0ABP8IHE5</accession>
<evidence type="ECO:0000259" key="3">
    <source>
        <dbReference type="Pfam" id="PF06155"/>
    </source>
</evidence>
<dbReference type="PANTHER" id="PTHR35303:SF5">
    <property type="entry name" value="OS02G0197800 PROTEIN"/>
    <property type="match status" value="1"/>
</dbReference>
<dbReference type="Gene3D" id="3.30.2020.30">
    <property type="match status" value="1"/>
</dbReference>
<evidence type="ECO:0000313" key="4">
    <source>
        <dbReference type="EMBL" id="GAA4358573.1"/>
    </source>
</evidence>
<keyword evidence="1" id="KW-0479">Metal-binding</keyword>
<keyword evidence="5" id="KW-1185">Reference proteome</keyword>
<gene>
    <name evidence="4" type="ORF">GCM10023151_08680</name>
</gene>
<evidence type="ECO:0000313" key="5">
    <source>
        <dbReference type="Proteomes" id="UP001501011"/>
    </source>
</evidence>
<dbReference type="InterPro" id="IPR010376">
    <property type="entry name" value="GBBH-like_N"/>
</dbReference>
<protein>
    <submittedName>
        <fullName evidence="4">DUF971 domain-containing protein</fullName>
    </submittedName>
</protein>
<dbReference type="Pfam" id="PF06155">
    <property type="entry name" value="GBBH-like_N"/>
    <property type="match status" value="1"/>
</dbReference>
<keyword evidence="2" id="KW-0408">Iron</keyword>